<dbReference type="InterPro" id="IPR005119">
    <property type="entry name" value="LysR_subst-bd"/>
</dbReference>
<evidence type="ECO:0000259" key="5">
    <source>
        <dbReference type="PROSITE" id="PS50931"/>
    </source>
</evidence>
<dbReference type="SUPFAM" id="SSF46785">
    <property type="entry name" value="Winged helix' DNA-binding domain"/>
    <property type="match status" value="1"/>
</dbReference>
<dbReference type="PRINTS" id="PR00039">
    <property type="entry name" value="HTHLYSR"/>
</dbReference>
<evidence type="ECO:0000256" key="2">
    <source>
        <dbReference type="ARBA" id="ARBA00023015"/>
    </source>
</evidence>
<dbReference type="GO" id="GO:0003700">
    <property type="term" value="F:DNA-binding transcription factor activity"/>
    <property type="evidence" value="ECO:0007669"/>
    <property type="project" value="InterPro"/>
</dbReference>
<dbReference type="InterPro" id="IPR036390">
    <property type="entry name" value="WH_DNA-bd_sf"/>
</dbReference>
<dbReference type="Gene3D" id="1.10.10.10">
    <property type="entry name" value="Winged helix-like DNA-binding domain superfamily/Winged helix DNA-binding domain"/>
    <property type="match status" value="1"/>
</dbReference>
<dbReference type="OrthoDB" id="646694at2"/>
<evidence type="ECO:0000313" key="6">
    <source>
        <dbReference type="EMBL" id="PJG59999.1"/>
    </source>
</evidence>
<dbReference type="Proteomes" id="UP000235861">
    <property type="component" value="Unassembled WGS sequence"/>
</dbReference>
<proteinExistence type="inferred from homology"/>
<dbReference type="Pfam" id="PF00126">
    <property type="entry name" value="HTH_1"/>
    <property type="match status" value="1"/>
</dbReference>
<dbReference type="InterPro" id="IPR000847">
    <property type="entry name" value="LysR_HTH_N"/>
</dbReference>
<evidence type="ECO:0000256" key="3">
    <source>
        <dbReference type="ARBA" id="ARBA00023125"/>
    </source>
</evidence>
<evidence type="ECO:0000313" key="7">
    <source>
        <dbReference type="Proteomes" id="UP000235861"/>
    </source>
</evidence>
<keyword evidence="7" id="KW-1185">Reference proteome</keyword>
<dbReference type="RefSeq" id="WP_100293026.1">
    <property type="nucleotide sequence ID" value="NZ_PGGC01000038.1"/>
</dbReference>
<comment type="similarity">
    <text evidence="1">Belongs to the LysR transcriptional regulatory family.</text>
</comment>
<dbReference type="AlphaFoldDB" id="A0A2H9U7P8"/>
<keyword evidence="3" id="KW-0238">DNA-binding</keyword>
<evidence type="ECO:0000256" key="4">
    <source>
        <dbReference type="ARBA" id="ARBA00023163"/>
    </source>
</evidence>
<reference evidence="6 7" key="1">
    <citation type="submission" date="2017-11" db="EMBL/GenBank/DDBJ databases">
        <title>Draft genome sequence of environmental isolate Aeromonas cavernicola sp. nov. MDC 2508.</title>
        <authorList>
            <person name="Colston S.M."/>
            <person name="Navarro A."/>
            <person name="Martinez-Murcia A.J."/>
            <person name="Graf J."/>
        </authorList>
    </citation>
    <scope>NUCLEOTIDE SEQUENCE [LARGE SCALE GENOMIC DNA]</scope>
    <source>
        <strain evidence="6 7">MDC 2508</strain>
    </source>
</reference>
<dbReference type="PANTHER" id="PTHR30346:SF0">
    <property type="entry name" value="HCA OPERON TRANSCRIPTIONAL ACTIVATOR HCAR"/>
    <property type="match status" value="1"/>
</dbReference>
<protein>
    <submittedName>
        <fullName evidence="6">LysR family transcriptional regulator</fullName>
    </submittedName>
</protein>
<accession>A0A2H9U7P8</accession>
<dbReference type="SUPFAM" id="SSF53850">
    <property type="entry name" value="Periplasmic binding protein-like II"/>
    <property type="match status" value="1"/>
</dbReference>
<gene>
    <name evidence="6" type="ORF">CUC53_04385</name>
</gene>
<dbReference type="GO" id="GO:0032993">
    <property type="term" value="C:protein-DNA complex"/>
    <property type="evidence" value="ECO:0007669"/>
    <property type="project" value="TreeGrafter"/>
</dbReference>
<feature type="domain" description="HTH lysR-type" evidence="5">
    <location>
        <begin position="11"/>
        <end position="68"/>
    </location>
</feature>
<comment type="caution">
    <text evidence="6">The sequence shown here is derived from an EMBL/GenBank/DDBJ whole genome shotgun (WGS) entry which is preliminary data.</text>
</comment>
<name>A0A2H9U7P8_9GAMM</name>
<dbReference type="Gene3D" id="3.40.190.10">
    <property type="entry name" value="Periplasmic binding protein-like II"/>
    <property type="match status" value="2"/>
</dbReference>
<evidence type="ECO:0000256" key="1">
    <source>
        <dbReference type="ARBA" id="ARBA00009437"/>
    </source>
</evidence>
<dbReference type="Pfam" id="PF03466">
    <property type="entry name" value="LysR_substrate"/>
    <property type="match status" value="1"/>
</dbReference>
<keyword evidence="4" id="KW-0804">Transcription</keyword>
<dbReference type="GO" id="GO:0003677">
    <property type="term" value="F:DNA binding"/>
    <property type="evidence" value="ECO:0007669"/>
    <property type="project" value="UniProtKB-KW"/>
</dbReference>
<dbReference type="PANTHER" id="PTHR30346">
    <property type="entry name" value="TRANSCRIPTIONAL DUAL REGULATOR HCAR-RELATED"/>
    <property type="match status" value="1"/>
</dbReference>
<sequence length="318" mass="35965">MAQDHHWRDRVTLKMLRYFHAVAQHGHFSRAAEQLNVSKSPLSAQIKELETILGVALFERHTRQVSLTPSGRLLQDECTVLLDVLESGLNKVMQAGRMERNQIRIGLVSSIFWAGFGEVIRQCHRRHPEYEIIFTELSPEKQKQALASNEIDIGLARFADTINIHPLLAERIYREPMVLVVSDEHPLRDRKRVALAELASERFVLMNRTNSASTDFIINACLVEGFYPQLNQEVIEPNTLMAVVATSLQVALVPASYGRQKWPHVRFIRLEQALPADLCVLYAPPVAAQPAIAIRHFIDTMNEQMNLAPPSLSSSPEP</sequence>
<dbReference type="EMBL" id="PGGC01000038">
    <property type="protein sequence ID" value="PJG59999.1"/>
    <property type="molecule type" value="Genomic_DNA"/>
</dbReference>
<keyword evidence="2" id="KW-0805">Transcription regulation</keyword>
<dbReference type="PROSITE" id="PS50931">
    <property type="entry name" value="HTH_LYSR"/>
    <property type="match status" value="1"/>
</dbReference>
<dbReference type="FunFam" id="1.10.10.10:FF:000001">
    <property type="entry name" value="LysR family transcriptional regulator"/>
    <property type="match status" value="1"/>
</dbReference>
<dbReference type="CDD" id="cd08449">
    <property type="entry name" value="PBP2_XapR"/>
    <property type="match status" value="1"/>
</dbReference>
<organism evidence="6 7">
    <name type="scientific">Aeromonas cavernicola</name>
    <dbReference type="NCBI Taxonomy" id="1006623"/>
    <lineage>
        <taxon>Bacteria</taxon>
        <taxon>Pseudomonadati</taxon>
        <taxon>Pseudomonadota</taxon>
        <taxon>Gammaproteobacteria</taxon>
        <taxon>Aeromonadales</taxon>
        <taxon>Aeromonadaceae</taxon>
        <taxon>Aeromonas</taxon>
    </lineage>
</organism>
<dbReference type="InterPro" id="IPR037409">
    <property type="entry name" value="XapR_PBP2"/>
</dbReference>
<dbReference type="InterPro" id="IPR036388">
    <property type="entry name" value="WH-like_DNA-bd_sf"/>
</dbReference>